<sequence length="47" mass="5310">MLNVAMVVIQVVMTVRRLPRLHRGTGGDSNWARYHGGNCYCYMKPTG</sequence>
<proteinExistence type="predicted"/>
<comment type="caution">
    <text evidence="1">The sequence shown here is derived from an EMBL/GenBank/DDBJ whole genome shotgun (WGS) entry which is preliminary data.</text>
</comment>
<dbReference type="AlphaFoldDB" id="A0A834RPB2"/>
<evidence type="ECO:0000313" key="1">
    <source>
        <dbReference type="EMBL" id="KAF7567628.1"/>
    </source>
</evidence>
<reference evidence="1" key="1">
    <citation type="journal article" date="2018" name="BMC Genomics">
        <title>Comparative genomics of the wheat fungal pathogen Pyrenophora tritici-repentis reveals chromosomal variations and genome plasticity.</title>
        <authorList>
            <person name="Moolhuijzen P."/>
            <person name="See P.T."/>
            <person name="Hane J.K."/>
            <person name="Shi G."/>
            <person name="Liu Z."/>
            <person name="Oliver R.P."/>
            <person name="Moffat C.S."/>
        </authorList>
    </citation>
    <scope>NUCLEOTIDE SEQUENCE [LARGE SCALE GENOMIC DNA]</scope>
    <source>
        <strain evidence="1">M4</strain>
    </source>
</reference>
<accession>A0A834RPB2</accession>
<gene>
    <name evidence="1" type="ORF">PtrM4_142190</name>
</gene>
<dbReference type="RefSeq" id="XP_065960478.1">
    <property type="nucleotide sequence ID" value="XM_066109556.1"/>
</dbReference>
<dbReference type="EMBL" id="NQIK02000008">
    <property type="protein sequence ID" value="KAF7567628.1"/>
    <property type="molecule type" value="Genomic_DNA"/>
</dbReference>
<organism evidence="1 2">
    <name type="scientific">Pyrenophora tritici-repentis</name>
    <dbReference type="NCBI Taxonomy" id="45151"/>
    <lineage>
        <taxon>Eukaryota</taxon>
        <taxon>Fungi</taxon>
        <taxon>Dikarya</taxon>
        <taxon>Ascomycota</taxon>
        <taxon>Pezizomycotina</taxon>
        <taxon>Dothideomycetes</taxon>
        <taxon>Pleosporomycetidae</taxon>
        <taxon>Pleosporales</taxon>
        <taxon>Pleosporineae</taxon>
        <taxon>Pleosporaceae</taxon>
        <taxon>Pyrenophora</taxon>
    </lineage>
</organism>
<dbReference type="GeneID" id="90957795"/>
<evidence type="ECO:0000313" key="2">
    <source>
        <dbReference type="Proteomes" id="UP000245464"/>
    </source>
</evidence>
<protein>
    <submittedName>
        <fullName evidence="1">Uncharacterized protein</fullName>
    </submittedName>
</protein>
<dbReference type="KEGG" id="ptrr:90957795"/>
<name>A0A834RPB2_9PLEO</name>
<dbReference type="Proteomes" id="UP000245464">
    <property type="component" value="Chromosome 8"/>
</dbReference>